<dbReference type="EMBL" id="MHWZ01000027">
    <property type="protein sequence ID" value="OHB17199.1"/>
    <property type="molecule type" value="Genomic_DNA"/>
</dbReference>
<reference evidence="2 3" key="1">
    <citation type="journal article" date="2016" name="Nat. Commun.">
        <title>Thousands of microbial genomes shed light on interconnected biogeochemical processes in an aquifer system.</title>
        <authorList>
            <person name="Anantharaman K."/>
            <person name="Brown C.T."/>
            <person name="Hug L.A."/>
            <person name="Sharon I."/>
            <person name="Castelle C.J."/>
            <person name="Probst A.J."/>
            <person name="Thomas B.C."/>
            <person name="Singh A."/>
            <person name="Wilkins M.J."/>
            <person name="Karaoz U."/>
            <person name="Brodie E.L."/>
            <person name="Williams K.H."/>
            <person name="Hubbard S.S."/>
            <person name="Banfield J.F."/>
        </authorList>
    </citation>
    <scope>NUCLEOTIDE SEQUENCE [LARGE SCALE GENOMIC DNA]</scope>
</reference>
<proteinExistence type="predicted"/>
<accession>A0A1G2V6F5</accession>
<evidence type="ECO:0000313" key="2">
    <source>
        <dbReference type="EMBL" id="OHB17199.1"/>
    </source>
</evidence>
<keyword evidence="1" id="KW-0472">Membrane</keyword>
<feature type="transmembrane region" description="Helical" evidence="1">
    <location>
        <begin position="57"/>
        <end position="79"/>
    </location>
</feature>
<feature type="transmembrane region" description="Helical" evidence="1">
    <location>
        <begin position="28"/>
        <end position="50"/>
    </location>
</feature>
<evidence type="ECO:0000313" key="3">
    <source>
        <dbReference type="Proteomes" id="UP000176868"/>
    </source>
</evidence>
<dbReference type="Proteomes" id="UP000176868">
    <property type="component" value="Unassembled WGS sequence"/>
</dbReference>
<keyword evidence="1" id="KW-0812">Transmembrane</keyword>
<gene>
    <name evidence="2" type="ORF">A2544_00420</name>
</gene>
<comment type="caution">
    <text evidence="2">The sequence shown here is derived from an EMBL/GenBank/DDBJ whole genome shotgun (WGS) entry which is preliminary data.</text>
</comment>
<feature type="transmembrane region" description="Helical" evidence="1">
    <location>
        <begin position="5"/>
        <end position="22"/>
    </location>
</feature>
<protein>
    <submittedName>
        <fullName evidence="2">Uncharacterized protein</fullName>
    </submittedName>
</protein>
<keyword evidence="1" id="KW-1133">Transmembrane helix</keyword>
<organism evidence="2 3">
    <name type="scientific">Candidatus Zambryskibacteria bacterium RIFOXYD2_FULL_43_10</name>
    <dbReference type="NCBI Taxonomy" id="1802782"/>
    <lineage>
        <taxon>Bacteria</taxon>
        <taxon>Candidatus Zambryskiibacteriota</taxon>
    </lineage>
</organism>
<dbReference type="AlphaFoldDB" id="A0A1G2V6F5"/>
<evidence type="ECO:0000256" key="1">
    <source>
        <dbReference type="SAM" id="Phobius"/>
    </source>
</evidence>
<name>A0A1G2V6F5_9BACT</name>
<sequence>MTRRLIGFVLILVSILILPYWIYIPVLFVGIVLFPFFWEGIVLTFFINIIHNVGTNFSVSLVSPLTLAALVALIVMLPIRGSLRSYV</sequence>